<dbReference type="EMBL" id="JBHUGY010000020">
    <property type="protein sequence ID" value="MFD2054082.1"/>
    <property type="molecule type" value="Genomic_DNA"/>
</dbReference>
<evidence type="ECO:0000313" key="2">
    <source>
        <dbReference type="Proteomes" id="UP001597349"/>
    </source>
</evidence>
<sequence length="49" mass="5311">MKYWSSLIEIVSPPGFELTSPVSEPSSSVSSVCRSIPLQPSNMVDVDVQ</sequence>
<evidence type="ECO:0000313" key="1">
    <source>
        <dbReference type="EMBL" id="MFD2054082.1"/>
    </source>
</evidence>
<dbReference type="RefSeq" id="WP_379019307.1">
    <property type="nucleotide sequence ID" value="NZ_JBHUGY010000020.1"/>
</dbReference>
<protein>
    <submittedName>
        <fullName evidence="1">Uncharacterized protein</fullName>
    </submittedName>
</protein>
<reference evidence="2" key="1">
    <citation type="journal article" date="2019" name="Int. J. Syst. Evol. Microbiol.">
        <title>The Global Catalogue of Microorganisms (GCM) 10K type strain sequencing project: providing services to taxonomists for standard genome sequencing and annotation.</title>
        <authorList>
            <consortium name="The Broad Institute Genomics Platform"/>
            <consortium name="The Broad Institute Genome Sequencing Center for Infectious Disease"/>
            <person name="Wu L."/>
            <person name="Ma J."/>
        </authorList>
    </citation>
    <scope>NUCLEOTIDE SEQUENCE [LARGE SCALE GENOMIC DNA]</scope>
    <source>
        <strain evidence="2">CGMCC 1.16226</strain>
    </source>
</reference>
<comment type="caution">
    <text evidence="1">The sequence shown here is derived from an EMBL/GenBank/DDBJ whole genome shotgun (WGS) entry which is preliminary data.</text>
</comment>
<accession>A0ABW4WEV9</accession>
<gene>
    <name evidence="1" type="ORF">ACFSQT_13545</name>
</gene>
<proteinExistence type="predicted"/>
<organism evidence="1 2">
    <name type="scientific">Mesorhizobium calcicola</name>
    <dbReference type="NCBI Taxonomy" id="1300310"/>
    <lineage>
        <taxon>Bacteria</taxon>
        <taxon>Pseudomonadati</taxon>
        <taxon>Pseudomonadota</taxon>
        <taxon>Alphaproteobacteria</taxon>
        <taxon>Hyphomicrobiales</taxon>
        <taxon>Phyllobacteriaceae</taxon>
        <taxon>Mesorhizobium</taxon>
    </lineage>
</organism>
<name>A0ABW4WEV9_9HYPH</name>
<keyword evidence="2" id="KW-1185">Reference proteome</keyword>
<dbReference type="Proteomes" id="UP001597349">
    <property type="component" value="Unassembled WGS sequence"/>
</dbReference>